<feature type="compositionally biased region" description="Polar residues" evidence="2">
    <location>
        <begin position="80"/>
        <end position="90"/>
    </location>
</feature>
<dbReference type="PANTHER" id="PTHR23084:SF179">
    <property type="entry name" value="OS10G0565000 PROTEIN"/>
    <property type="match status" value="1"/>
</dbReference>
<dbReference type="InterPro" id="IPR003409">
    <property type="entry name" value="MORN"/>
</dbReference>
<accession>A0A7S1AMF6</accession>
<reference evidence="3" key="1">
    <citation type="submission" date="2021-01" db="EMBL/GenBank/DDBJ databases">
        <authorList>
            <person name="Corre E."/>
            <person name="Pelletier E."/>
            <person name="Niang G."/>
            <person name="Scheremetjew M."/>
            <person name="Finn R."/>
            <person name="Kale V."/>
            <person name="Holt S."/>
            <person name="Cochrane G."/>
            <person name="Meng A."/>
            <person name="Brown T."/>
            <person name="Cohen L."/>
        </authorList>
    </citation>
    <scope>NUCLEOTIDE SEQUENCE</scope>
</reference>
<dbReference type="EMBL" id="HBFQ01047143">
    <property type="protein sequence ID" value="CAD8859153.1"/>
    <property type="molecule type" value="Transcribed_RNA"/>
</dbReference>
<dbReference type="Gene3D" id="2.20.110.10">
    <property type="entry name" value="Histone H3 K4-specific methyltransferase SET7/9 N-terminal domain"/>
    <property type="match status" value="2"/>
</dbReference>
<evidence type="ECO:0008006" key="4">
    <source>
        <dbReference type="Google" id="ProtNLM"/>
    </source>
</evidence>
<dbReference type="PANTHER" id="PTHR23084">
    <property type="entry name" value="PHOSPHATIDYLINOSITOL-4-PHOSPHATE 5-KINASE RELATED"/>
    <property type="match status" value="1"/>
</dbReference>
<sequence length="242" mass="26755">MGAACVRDCERTAHEMHAPSDTRREQSPGLASMLTAPGEITVGRAFTLPAAAVSGKGTGDQNTPRFNDQKDKPREESRGPGSSSKISPRSQEGDVKEPTSEVCYEGTLLGSSKHGVGLLRMDGCTYEGDFRNDLKHGVGVLTWDDGRQYHGQFQFGKFHGNAIMTWPDGRRYCGQYVEDRKQGEGTFSWQDGRRYQGQWVTGKRDGIGVYTNAKGITRTGLWQMDRPLSWEAQQTGTDVTRD</sequence>
<gene>
    <name evidence="3" type="ORF">NSCI0253_LOCUS33507</name>
</gene>
<dbReference type="AlphaFoldDB" id="A0A7S1AMF6"/>
<evidence type="ECO:0000313" key="3">
    <source>
        <dbReference type="EMBL" id="CAD8859153.1"/>
    </source>
</evidence>
<feature type="compositionally biased region" description="Basic and acidic residues" evidence="2">
    <location>
        <begin position="67"/>
        <end position="78"/>
    </location>
</feature>
<protein>
    <recommendedName>
        <fullName evidence="4">MORN repeat-containing protein 5</fullName>
    </recommendedName>
</protein>
<evidence type="ECO:0000256" key="1">
    <source>
        <dbReference type="ARBA" id="ARBA00022737"/>
    </source>
</evidence>
<proteinExistence type="predicted"/>
<dbReference type="SMART" id="SM00698">
    <property type="entry name" value="MORN"/>
    <property type="match status" value="4"/>
</dbReference>
<feature type="region of interest" description="Disordered" evidence="2">
    <location>
        <begin position="52"/>
        <end position="99"/>
    </location>
</feature>
<dbReference type="SUPFAM" id="SSF82185">
    <property type="entry name" value="Histone H3 K4-specific methyltransferase SET7/9 N-terminal domain"/>
    <property type="match status" value="1"/>
</dbReference>
<keyword evidence="1" id="KW-0677">Repeat</keyword>
<organism evidence="3">
    <name type="scientific">Noctiluca scintillans</name>
    <name type="common">Sea sparkle</name>
    <name type="synonym">Red tide dinoflagellate</name>
    <dbReference type="NCBI Taxonomy" id="2966"/>
    <lineage>
        <taxon>Eukaryota</taxon>
        <taxon>Sar</taxon>
        <taxon>Alveolata</taxon>
        <taxon>Dinophyceae</taxon>
        <taxon>Noctilucales</taxon>
        <taxon>Noctilucaceae</taxon>
        <taxon>Noctiluca</taxon>
    </lineage>
</organism>
<evidence type="ECO:0000256" key="2">
    <source>
        <dbReference type="SAM" id="MobiDB-lite"/>
    </source>
</evidence>
<name>A0A7S1AMF6_NOCSC</name>
<feature type="region of interest" description="Disordered" evidence="2">
    <location>
        <begin position="1"/>
        <end position="32"/>
    </location>
</feature>
<dbReference type="Pfam" id="PF02493">
    <property type="entry name" value="MORN"/>
    <property type="match status" value="4"/>
</dbReference>
<feature type="compositionally biased region" description="Basic and acidic residues" evidence="2">
    <location>
        <begin position="7"/>
        <end position="26"/>
    </location>
</feature>